<reference evidence="1 2" key="1">
    <citation type="journal article" date="2019" name="Nat. Med.">
        <title>A library of human gut bacterial isolates paired with longitudinal multiomics data enables mechanistic microbiome research.</title>
        <authorList>
            <person name="Poyet M."/>
            <person name="Groussin M."/>
            <person name="Gibbons S.M."/>
            <person name="Avila-Pacheco J."/>
            <person name="Jiang X."/>
            <person name="Kearney S.M."/>
            <person name="Perrotta A.R."/>
            <person name="Berdy B."/>
            <person name="Zhao S."/>
            <person name="Lieberman T.D."/>
            <person name="Swanson P.K."/>
            <person name="Smith M."/>
            <person name="Roesemann S."/>
            <person name="Alexander J.E."/>
            <person name="Rich S.A."/>
            <person name="Livny J."/>
            <person name="Vlamakis H."/>
            <person name="Clish C."/>
            <person name="Bullock K."/>
            <person name="Deik A."/>
            <person name="Scott J."/>
            <person name="Pierce K.A."/>
            <person name="Xavier R.J."/>
            <person name="Alm E.J."/>
        </authorList>
    </citation>
    <scope>NUCLEOTIDE SEQUENCE [LARGE SCALE GENOMIC DNA]</scope>
    <source>
        <strain evidence="1 2">BIOML-A4</strain>
    </source>
</reference>
<organism evidence="1 2">
    <name type="scientific">Holdemania massiliensis</name>
    <dbReference type="NCBI Taxonomy" id="1468449"/>
    <lineage>
        <taxon>Bacteria</taxon>
        <taxon>Bacillati</taxon>
        <taxon>Bacillota</taxon>
        <taxon>Erysipelotrichia</taxon>
        <taxon>Erysipelotrichales</taxon>
        <taxon>Erysipelotrichaceae</taxon>
        <taxon>Holdemania</taxon>
    </lineage>
</organism>
<dbReference type="Proteomes" id="UP000433575">
    <property type="component" value="Unassembled WGS sequence"/>
</dbReference>
<feature type="non-terminal residue" evidence="1">
    <location>
        <position position="1"/>
    </location>
</feature>
<name>A0A6N7SDB7_9FIRM</name>
<protein>
    <submittedName>
        <fullName evidence="1">Uncharacterized protein</fullName>
    </submittedName>
</protein>
<comment type="caution">
    <text evidence="1">The sequence shown here is derived from an EMBL/GenBank/DDBJ whole genome shotgun (WGS) entry which is preliminary data.</text>
</comment>
<proteinExistence type="predicted"/>
<gene>
    <name evidence="1" type="ORF">GKE08_19540</name>
</gene>
<evidence type="ECO:0000313" key="1">
    <source>
        <dbReference type="EMBL" id="MSA91505.1"/>
    </source>
</evidence>
<dbReference type="AlphaFoldDB" id="A0A6N7SDB7"/>
<dbReference type="EMBL" id="WKPJ01000069">
    <property type="protein sequence ID" value="MSA91505.1"/>
    <property type="molecule type" value="Genomic_DNA"/>
</dbReference>
<evidence type="ECO:0000313" key="2">
    <source>
        <dbReference type="Proteomes" id="UP000433575"/>
    </source>
</evidence>
<accession>A0A6N7SDB7</accession>
<sequence length="47" mass="5792">RAKWLIYCRKKKNDREKEQSKTNQRAVGLETGFYGVYTFVYKMFVFY</sequence>